<dbReference type="OrthoDB" id="9833717at2"/>
<dbReference type="AlphaFoldDB" id="A0A2S6ZH77"/>
<evidence type="ECO:0000256" key="1">
    <source>
        <dbReference type="SAM" id="SignalP"/>
    </source>
</evidence>
<proteinExistence type="predicted"/>
<protein>
    <submittedName>
        <fullName evidence="2">Uncharacterized protein</fullName>
    </submittedName>
</protein>
<accession>A0A2S6ZH77</accession>
<gene>
    <name evidence="2" type="ORF">XthCFBP4691_07060</name>
</gene>
<feature type="chain" id="PRO_5015398241" evidence="1">
    <location>
        <begin position="32"/>
        <end position="132"/>
    </location>
</feature>
<evidence type="ECO:0000313" key="3">
    <source>
        <dbReference type="Proteomes" id="UP000239898"/>
    </source>
</evidence>
<evidence type="ECO:0000313" key="2">
    <source>
        <dbReference type="EMBL" id="PPT91605.1"/>
    </source>
</evidence>
<name>A0A2S6ZH77_9XANT</name>
<keyword evidence="1" id="KW-0732">Signal</keyword>
<dbReference type="EMBL" id="MIGX01000023">
    <property type="protein sequence ID" value="PPT91605.1"/>
    <property type="molecule type" value="Genomic_DNA"/>
</dbReference>
<sequence length="132" mass="13506">MIRSSKSSNTVKTVLPIVAALASLAPFGALQAQVQPADTNVTTVIVNTLSSAKALKVLGGKANECYPVGNGSVVAGPTLHANKHYTVTGTASANCADGTSLASVNRQFFARPSQHGMYIKIAADGHISIGNQ</sequence>
<feature type="signal peptide" evidence="1">
    <location>
        <begin position="1"/>
        <end position="31"/>
    </location>
</feature>
<organism evidence="2 3">
    <name type="scientific">Xanthomonas theicola</name>
    <dbReference type="NCBI Taxonomy" id="56464"/>
    <lineage>
        <taxon>Bacteria</taxon>
        <taxon>Pseudomonadati</taxon>
        <taxon>Pseudomonadota</taxon>
        <taxon>Gammaproteobacteria</taxon>
        <taxon>Lysobacterales</taxon>
        <taxon>Lysobacteraceae</taxon>
        <taxon>Xanthomonas</taxon>
    </lineage>
</organism>
<dbReference type="RefSeq" id="WP_128419761.1">
    <property type="nucleotide sequence ID" value="NZ_CP049017.1"/>
</dbReference>
<dbReference type="Proteomes" id="UP000239898">
    <property type="component" value="Unassembled WGS sequence"/>
</dbReference>
<reference evidence="2 3" key="1">
    <citation type="submission" date="2016-08" db="EMBL/GenBank/DDBJ databases">
        <title>Evolution of the type three secretion system and type three effector repertoires in Xanthomonas.</title>
        <authorList>
            <person name="Merda D."/>
            <person name="Briand M."/>
            <person name="Bosis E."/>
            <person name="Rousseau C."/>
            <person name="Portier P."/>
            <person name="Jacques M.-A."/>
            <person name="Fischer-Le Saux M."/>
        </authorList>
    </citation>
    <scope>NUCLEOTIDE SEQUENCE [LARGE SCALE GENOMIC DNA]</scope>
    <source>
        <strain evidence="2 3">CFBP 4691</strain>
    </source>
</reference>
<comment type="caution">
    <text evidence="2">The sequence shown here is derived from an EMBL/GenBank/DDBJ whole genome shotgun (WGS) entry which is preliminary data.</text>
</comment>
<keyword evidence="3" id="KW-1185">Reference proteome</keyword>